<keyword evidence="6" id="KW-0460">Magnesium</keyword>
<dbReference type="Pfam" id="PF04493">
    <property type="entry name" value="Endonuclease_5"/>
    <property type="match status" value="1"/>
</dbReference>
<dbReference type="EMBL" id="LZYZ01000004">
    <property type="protein sequence ID" value="OOM11702.1"/>
    <property type="molecule type" value="Genomic_DNA"/>
</dbReference>
<evidence type="ECO:0000256" key="6">
    <source>
        <dbReference type="HAMAP-Rule" id="MF_00801"/>
    </source>
</evidence>
<dbReference type="GO" id="GO:0006281">
    <property type="term" value="P:DNA repair"/>
    <property type="evidence" value="ECO:0007669"/>
    <property type="project" value="UniProtKB-UniRule"/>
</dbReference>
<keyword evidence="2 6" id="KW-0963">Cytoplasm</keyword>
<evidence type="ECO:0000256" key="5">
    <source>
        <dbReference type="ARBA" id="ARBA00022801"/>
    </source>
</evidence>
<comment type="caution">
    <text evidence="7">The sequence shown here is derived from an EMBL/GenBank/DDBJ whole genome shotgun (WGS) entry which is preliminary data.</text>
</comment>
<sequence>MEKANGWLYDVLNKNKFIKKGIDKMNINLVHDFNINTEEEFSRIQSDLAKNIKLENGFNPENIETCAGVDLAYWMKDGEEYATCCIVVIDYITKEVIEKVYSYGKINEPYIPGYLAFRELPLIIRAVEKLGSEPNIFVFDGNGYLHFSHMGIATHASFFLNKPTIGVAKSYLKINGNDFQMPEDEIGAYKDIVIENEVYGRVLRSRKNTKPIFISCGNYIDIETSTEIILNLLNRDSRIPIPTRLADLETHIMREKLKKM</sequence>
<comment type="catalytic activity">
    <reaction evidence="6">
        <text>Endonucleolytic cleavage at apurinic or apyrimidinic sites to products with a 5'-phosphate.</text>
        <dbReference type="EC" id="3.1.21.7"/>
    </reaction>
</comment>
<proteinExistence type="inferred from homology"/>
<keyword evidence="6" id="KW-0479">Metal-binding</keyword>
<dbReference type="PANTHER" id="PTHR28511">
    <property type="entry name" value="ENDONUCLEASE V"/>
    <property type="match status" value="1"/>
</dbReference>
<accession>A0A1S8N5M2</accession>
<keyword evidence="5 6" id="KW-0378">Hydrolase</keyword>
<organism evidence="7 8">
    <name type="scientific">Clostridium saccharobutylicum</name>
    <dbReference type="NCBI Taxonomy" id="169679"/>
    <lineage>
        <taxon>Bacteria</taxon>
        <taxon>Bacillati</taxon>
        <taxon>Bacillota</taxon>
        <taxon>Clostridia</taxon>
        <taxon>Eubacteriales</taxon>
        <taxon>Clostridiaceae</taxon>
        <taxon>Clostridium</taxon>
    </lineage>
</organism>
<evidence type="ECO:0000256" key="3">
    <source>
        <dbReference type="ARBA" id="ARBA00022722"/>
    </source>
</evidence>
<comment type="function">
    <text evidence="6">DNA repair enzyme involved in the repair of deaminated bases. Selectively cleaves double-stranded DNA at the second phosphodiester bond 3' to a deoxyinosine leaving behind the intact lesion on the nicked DNA.</text>
</comment>
<evidence type="ECO:0000256" key="4">
    <source>
        <dbReference type="ARBA" id="ARBA00022759"/>
    </source>
</evidence>
<keyword evidence="6" id="KW-0227">DNA damage</keyword>
<protein>
    <recommendedName>
        <fullName evidence="6">Endonuclease V</fullName>
        <ecNumber evidence="6">3.1.21.7</ecNumber>
    </recommendedName>
    <alternativeName>
        <fullName evidence="6">Deoxyinosine 3'endonuclease</fullName>
    </alternativeName>
    <alternativeName>
        <fullName evidence="6">Deoxyribonuclease V</fullName>
        <shortName evidence="6">DNase V</shortName>
    </alternativeName>
</protein>
<evidence type="ECO:0000256" key="1">
    <source>
        <dbReference type="ARBA" id="ARBA00004496"/>
    </source>
</evidence>
<evidence type="ECO:0000256" key="2">
    <source>
        <dbReference type="ARBA" id="ARBA00022490"/>
    </source>
</evidence>
<name>A0A1S8N5M2_CLOSA</name>
<comment type="cofactor">
    <cofactor evidence="6">
        <name>Mg(2+)</name>
        <dbReference type="ChEBI" id="CHEBI:18420"/>
    </cofactor>
</comment>
<dbReference type="InterPro" id="IPR007581">
    <property type="entry name" value="Endonuclease-V"/>
</dbReference>
<dbReference type="GO" id="GO:0016891">
    <property type="term" value="F:RNA endonuclease activity producing 5'-phosphomonoesters, hydrolytic mechanism"/>
    <property type="evidence" value="ECO:0007669"/>
    <property type="project" value="TreeGrafter"/>
</dbReference>
<reference evidence="7 8" key="1">
    <citation type="submission" date="2016-05" db="EMBL/GenBank/DDBJ databases">
        <title>Microbial solvent formation.</title>
        <authorList>
            <person name="Poehlein A."/>
            <person name="Montoya Solano J.D."/>
            <person name="Flitsch S."/>
            <person name="Krabben P."/>
            <person name="Duerre P."/>
            <person name="Daniel R."/>
        </authorList>
    </citation>
    <scope>NUCLEOTIDE SEQUENCE [LARGE SCALE GENOMIC DNA]</scope>
    <source>
        <strain evidence="7 8">L1-8</strain>
    </source>
</reference>
<dbReference type="GO" id="GO:0000287">
    <property type="term" value="F:magnesium ion binding"/>
    <property type="evidence" value="ECO:0007669"/>
    <property type="project" value="UniProtKB-UniRule"/>
</dbReference>
<comment type="subcellular location">
    <subcellularLocation>
        <location evidence="1 6">Cytoplasm</location>
    </subcellularLocation>
</comment>
<dbReference type="HAMAP" id="MF_00801">
    <property type="entry name" value="Endonuclease_5"/>
    <property type="match status" value="1"/>
</dbReference>
<dbReference type="CDD" id="cd06559">
    <property type="entry name" value="Endonuclease_V"/>
    <property type="match status" value="1"/>
</dbReference>
<feature type="site" description="Interaction with target DNA" evidence="6">
    <location>
        <position position="110"/>
    </location>
</feature>
<keyword evidence="3 6" id="KW-0540">Nuclease</keyword>
<dbReference type="Proteomes" id="UP000191154">
    <property type="component" value="Unassembled WGS sequence"/>
</dbReference>
<comment type="similarity">
    <text evidence="6">Belongs to the endonuclease V family.</text>
</comment>
<dbReference type="Gene3D" id="3.30.2170.10">
    <property type="entry name" value="archaeoglobus fulgidus dsm 4304 superfamily"/>
    <property type="match status" value="1"/>
</dbReference>
<dbReference type="GO" id="GO:0005737">
    <property type="term" value="C:cytoplasm"/>
    <property type="evidence" value="ECO:0007669"/>
    <property type="project" value="UniProtKB-SubCell"/>
</dbReference>
<dbReference type="PANTHER" id="PTHR28511:SF1">
    <property type="entry name" value="ENDONUCLEASE V"/>
    <property type="match status" value="1"/>
</dbReference>
<feature type="binding site" evidence="6">
    <location>
        <position position="140"/>
    </location>
    <ligand>
        <name>Mg(2+)</name>
        <dbReference type="ChEBI" id="CHEBI:18420"/>
    </ligand>
</feature>
<evidence type="ECO:0000313" key="7">
    <source>
        <dbReference type="EMBL" id="OOM11702.1"/>
    </source>
</evidence>
<feature type="binding site" evidence="6">
    <location>
        <position position="70"/>
    </location>
    <ligand>
        <name>Mg(2+)</name>
        <dbReference type="ChEBI" id="CHEBI:18420"/>
    </ligand>
</feature>
<keyword evidence="4 6" id="KW-0255">Endonuclease</keyword>
<evidence type="ECO:0000313" key="8">
    <source>
        <dbReference type="Proteomes" id="UP000191154"/>
    </source>
</evidence>
<dbReference type="GO" id="GO:0003727">
    <property type="term" value="F:single-stranded RNA binding"/>
    <property type="evidence" value="ECO:0007669"/>
    <property type="project" value="TreeGrafter"/>
</dbReference>
<gene>
    <name evidence="6 7" type="primary">nfi</name>
    <name evidence="7" type="ORF">CLOSAC_21290</name>
</gene>
<keyword evidence="6" id="KW-0234">DNA repair</keyword>
<dbReference type="GO" id="GO:0043737">
    <property type="term" value="F:deoxyribonuclease V activity"/>
    <property type="evidence" value="ECO:0007669"/>
    <property type="project" value="UniProtKB-UniRule"/>
</dbReference>
<dbReference type="AlphaFoldDB" id="A0A1S8N5M2"/>
<dbReference type="EC" id="3.1.21.7" evidence="6"/>